<evidence type="ECO:0000313" key="2">
    <source>
        <dbReference type="EMBL" id="KAH0567184.1"/>
    </source>
</evidence>
<feature type="compositionally biased region" description="Basic and acidic residues" evidence="1">
    <location>
        <begin position="94"/>
        <end position="106"/>
    </location>
</feature>
<feature type="region of interest" description="Disordered" evidence="1">
    <location>
        <begin position="80"/>
        <end position="106"/>
    </location>
</feature>
<dbReference type="EMBL" id="JAHXZJ010000001">
    <property type="protein sequence ID" value="KAH0567184.1"/>
    <property type="molecule type" value="Genomic_DNA"/>
</dbReference>
<gene>
    <name evidence="2" type="ORF">KQX54_007383</name>
</gene>
<evidence type="ECO:0000313" key="3">
    <source>
        <dbReference type="Proteomes" id="UP000826195"/>
    </source>
</evidence>
<dbReference type="Proteomes" id="UP000826195">
    <property type="component" value="Unassembled WGS sequence"/>
</dbReference>
<name>A0AAV7IQP6_COTGL</name>
<accession>A0AAV7IQP6</accession>
<dbReference type="AlphaFoldDB" id="A0AAV7IQP6"/>
<evidence type="ECO:0000256" key="1">
    <source>
        <dbReference type="SAM" id="MobiDB-lite"/>
    </source>
</evidence>
<keyword evidence="3" id="KW-1185">Reference proteome</keyword>
<reference evidence="2 3" key="1">
    <citation type="journal article" date="2021" name="J. Hered.">
        <title>A chromosome-level genome assembly of the parasitoid wasp, Cotesia glomerata (Hymenoptera: Braconidae).</title>
        <authorList>
            <person name="Pinto B.J."/>
            <person name="Weis J.J."/>
            <person name="Gamble T."/>
            <person name="Ode P.J."/>
            <person name="Paul R."/>
            <person name="Zaspel J.M."/>
        </authorList>
    </citation>
    <scope>NUCLEOTIDE SEQUENCE [LARGE SCALE GENOMIC DNA]</scope>
    <source>
        <strain evidence="2">CgM1</strain>
    </source>
</reference>
<organism evidence="2 3">
    <name type="scientific">Cotesia glomerata</name>
    <name type="common">Lepidopteran parasitic wasp</name>
    <name type="synonym">Apanteles glomeratus</name>
    <dbReference type="NCBI Taxonomy" id="32391"/>
    <lineage>
        <taxon>Eukaryota</taxon>
        <taxon>Metazoa</taxon>
        <taxon>Ecdysozoa</taxon>
        <taxon>Arthropoda</taxon>
        <taxon>Hexapoda</taxon>
        <taxon>Insecta</taxon>
        <taxon>Pterygota</taxon>
        <taxon>Neoptera</taxon>
        <taxon>Endopterygota</taxon>
        <taxon>Hymenoptera</taxon>
        <taxon>Apocrita</taxon>
        <taxon>Ichneumonoidea</taxon>
        <taxon>Braconidae</taxon>
        <taxon>Microgastrinae</taxon>
        <taxon>Cotesia</taxon>
    </lineage>
</organism>
<proteinExistence type="predicted"/>
<sequence>MCRPPRLIKCQRDDDSLHIYVECIRHLPASMQQRYKGGMGKEGRQSYTATAASISSQHSTLQGGISFMTRSVPARFRSTTTLYSRSSTSGEGSDTLRHYSTLEKGG</sequence>
<comment type="caution">
    <text evidence="2">The sequence shown here is derived from an EMBL/GenBank/DDBJ whole genome shotgun (WGS) entry which is preliminary data.</text>
</comment>
<feature type="compositionally biased region" description="Low complexity" evidence="1">
    <location>
        <begin position="80"/>
        <end position="89"/>
    </location>
</feature>
<protein>
    <submittedName>
        <fullName evidence="2">Uncharacterized protein</fullName>
    </submittedName>
</protein>